<keyword evidence="11" id="KW-1185">Reference proteome</keyword>
<feature type="compositionally biased region" description="Basic and acidic residues" evidence="8">
    <location>
        <begin position="472"/>
        <end position="485"/>
    </location>
</feature>
<evidence type="ECO:0000256" key="2">
    <source>
        <dbReference type="ARBA" id="ARBA00022737"/>
    </source>
</evidence>
<dbReference type="Proteomes" id="UP000549394">
    <property type="component" value="Unassembled WGS sequence"/>
</dbReference>
<dbReference type="AlphaFoldDB" id="A0A7I8W2B9"/>
<evidence type="ECO:0000256" key="4">
    <source>
        <dbReference type="ARBA" id="ARBA00022833"/>
    </source>
</evidence>
<dbReference type="PROSITE" id="PS50157">
    <property type="entry name" value="ZINC_FINGER_C2H2_2"/>
    <property type="match status" value="3"/>
</dbReference>
<keyword evidence="5" id="KW-0805">Transcription regulation</keyword>
<evidence type="ECO:0000256" key="5">
    <source>
        <dbReference type="ARBA" id="ARBA00023015"/>
    </source>
</evidence>
<evidence type="ECO:0000256" key="3">
    <source>
        <dbReference type="ARBA" id="ARBA00022771"/>
    </source>
</evidence>
<comment type="caution">
    <text evidence="10">The sequence shown here is derived from an EMBL/GenBank/DDBJ whole genome shotgun (WGS) entry which is preliminary data.</text>
</comment>
<reference evidence="10 11" key="1">
    <citation type="submission" date="2020-08" db="EMBL/GenBank/DDBJ databases">
        <authorList>
            <person name="Hejnol A."/>
        </authorList>
    </citation>
    <scope>NUCLEOTIDE SEQUENCE [LARGE SCALE GENOMIC DNA]</scope>
</reference>
<proteinExistence type="predicted"/>
<feature type="region of interest" description="Disordered" evidence="8">
    <location>
        <begin position="472"/>
        <end position="491"/>
    </location>
</feature>
<dbReference type="InterPro" id="IPR036236">
    <property type="entry name" value="Znf_C2H2_sf"/>
</dbReference>
<evidence type="ECO:0000259" key="9">
    <source>
        <dbReference type="PROSITE" id="PS50157"/>
    </source>
</evidence>
<dbReference type="EMBL" id="CAJFCJ010000018">
    <property type="protein sequence ID" value="CAD5122716.1"/>
    <property type="molecule type" value="Genomic_DNA"/>
</dbReference>
<keyword evidence="6" id="KW-0804">Transcription</keyword>
<keyword evidence="4" id="KW-0862">Zinc</keyword>
<gene>
    <name evidence="10" type="ORF">DGYR_LOCUS10492</name>
</gene>
<dbReference type="PANTHER" id="PTHR23235:SF120">
    <property type="entry name" value="KRUPPEL-LIKE FACTOR 15"/>
    <property type="match status" value="1"/>
</dbReference>
<evidence type="ECO:0000256" key="7">
    <source>
        <dbReference type="PROSITE-ProRule" id="PRU00042"/>
    </source>
</evidence>
<dbReference type="Pfam" id="PF00096">
    <property type="entry name" value="zf-C2H2"/>
    <property type="match status" value="2"/>
</dbReference>
<dbReference type="GO" id="GO:0008270">
    <property type="term" value="F:zinc ion binding"/>
    <property type="evidence" value="ECO:0007669"/>
    <property type="project" value="UniProtKB-KW"/>
</dbReference>
<protein>
    <submittedName>
        <fullName evidence="10">DgyrCDS11122</fullName>
    </submittedName>
</protein>
<accession>A0A7I8W2B9</accession>
<dbReference type="SUPFAM" id="SSF57667">
    <property type="entry name" value="beta-beta-alpha zinc fingers"/>
    <property type="match status" value="2"/>
</dbReference>
<dbReference type="FunFam" id="3.30.160.60:FF:000032">
    <property type="entry name" value="Krueppel-like factor 4"/>
    <property type="match status" value="1"/>
</dbReference>
<keyword evidence="2" id="KW-0677">Repeat</keyword>
<organism evidence="10 11">
    <name type="scientific">Dimorphilus gyrociliatus</name>
    <dbReference type="NCBI Taxonomy" id="2664684"/>
    <lineage>
        <taxon>Eukaryota</taxon>
        <taxon>Metazoa</taxon>
        <taxon>Spiralia</taxon>
        <taxon>Lophotrochozoa</taxon>
        <taxon>Annelida</taxon>
        <taxon>Polychaeta</taxon>
        <taxon>Polychaeta incertae sedis</taxon>
        <taxon>Dinophilidae</taxon>
        <taxon>Dimorphilus</taxon>
    </lineage>
</organism>
<feature type="region of interest" description="Disordered" evidence="8">
    <location>
        <begin position="1"/>
        <end position="26"/>
    </location>
</feature>
<evidence type="ECO:0000256" key="1">
    <source>
        <dbReference type="ARBA" id="ARBA00022723"/>
    </source>
</evidence>
<name>A0A7I8W2B9_9ANNE</name>
<evidence type="ECO:0000256" key="6">
    <source>
        <dbReference type="ARBA" id="ARBA00023163"/>
    </source>
</evidence>
<dbReference type="InterPro" id="IPR013087">
    <property type="entry name" value="Znf_C2H2_type"/>
</dbReference>
<evidence type="ECO:0000313" key="10">
    <source>
        <dbReference type="EMBL" id="CAD5122716.1"/>
    </source>
</evidence>
<feature type="domain" description="C2H2-type" evidence="9">
    <location>
        <begin position="457"/>
        <end position="484"/>
    </location>
</feature>
<dbReference type="SMART" id="SM00355">
    <property type="entry name" value="ZnF_C2H2"/>
    <property type="match status" value="3"/>
</dbReference>
<feature type="domain" description="C2H2-type" evidence="9">
    <location>
        <begin position="397"/>
        <end position="426"/>
    </location>
</feature>
<dbReference type="GO" id="GO:0000981">
    <property type="term" value="F:DNA-binding transcription factor activity, RNA polymerase II-specific"/>
    <property type="evidence" value="ECO:0007669"/>
    <property type="project" value="TreeGrafter"/>
</dbReference>
<feature type="compositionally biased region" description="Basic and acidic residues" evidence="8">
    <location>
        <begin position="1"/>
        <end position="11"/>
    </location>
</feature>
<dbReference type="GO" id="GO:0000978">
    <property type="term" value="F:RNA polymerase II cis-regulatory region sequence-specific DNA binding"/>
    <property type="evidence" value="ECO:0007669"/>
    <property type="project" value="TreeGrafter"/>
</dbReference>
<sequence>MSSNETQKENDGYIAPTGSAQDTAQPSPLAMLAATCSKIGGNGNSEDGQQQQYGYIQTAQGNLMAVAFDSSGKIQQTLPPQAINQTVLQTGQQVQQLNGIQVINQPQQPVVNMLQVNDNNNISRNSKPFQNIMNVPAEDTSQQYVIQNNQVIPVLVRNNSPQIIQNTVSPNQVLLAQNGQMVVQRSVFPQQTLPTTLSAVVQIPVTNANGQTVFQTVHVPVQMAQQAVQVPAVQQFVTAAPSMQGIIVQNGMQSPQQQITVLNQAQTEMIKTEETSKNEVKAPTEIQPNNAITGSTTPTTIMQLPKSSASNISNNVIQLQYANNDSFQLVNGTNGTASAVIAQVQMDPNDHTKVSVVPAESILQSTGEQKRPKRIACTCPNCKGTDSKNKNLKKKEHICHMPGCNKVYGKTSHLRAHLRWHNDDRPFECDWAYCQKKFTRSDELQRHKRTHTGEKKFQCNVCQKKFTRSDHLAKHSKTHAEKNTETQDNTW</sequence>
<dbReference type="Gene3D" id="3.30.160.60">
    <property type="entry name" value="Classic Zinc Finger"/>
    <property type="match status" value="3"/>
</dbReference>
<feature type="domain" description="C2H2-type" evidence="9">
    <location>
        <begin position="427"/>
        <end position="456"/>
    </location>
</feature>
<keyword evidence="3 7" id="KW-0863">Zinc-finger</keyword>
<dbReference type="PANTHER" id="PTHR23235">
    <property type="entry name" value="KRUEPPEL-LIKE TRANSCRIPTION FACTOR"/>
    <property type="match status" value="1"/>
</dbReference>
<evidence type="ECO:0000256" key="8">
    <source>
        <dbReference type="SAM" id="MobiDB-lite"/>
    </source>
</evidence>
<dbReference type="OrthoDB" id="6365676at2759"/>
<keyword evidence="1" id="KW-0479">Metal-binding</keyword>
<dbReference type="PROSITE" id="PS00028">
    <property type="entry name" value="ZINC_FINGER_C2H2_1"/>
    <property type="match status" value="3"/>
</dbReference>
<evidence type="ECO:0000313" key="11">
    <source>
        <dbReference type="Proteomes" id="UP000549394"/>
    </source>
</evidence>